<comment type="caution">
    <text evidence="1">The sequence shown here is derived from an EMBL/GenBank/DDBJ whole genome shotgun (WGS) entry which is preliminary data.</text>
</comment>
<dbReference type="PIRSF" id="PIRSF028451">
    <property type="entry name" value="UCP028451"/>
    <property type="match status" value="1"/>
</dbReference>
<dbReference type="Pfam" id="PF09365">
    <property type="entry name" value="DUF2461"/>
    <property type="match status" value="1"/>
</dbReference>
<gene>
    <name evidence="1" type="ORF">HNQ03_001431</name>
</gene>
<organism evidence="1 2">
    <name type="scientific">Frigoriflavimonas asaccharolytica</name>
    <dbReference type="NCBI Taxonomy" id="2735899"/>
    <lineage>
        <taxon>Bacteria</taxon>
        <taxon>Pseudomonadati</taxon>
        <taxon>Bacteroidota</taxon>
        <taxon>Flavobacteriia</taxon>
        <taxon>Flavobacteriales</taxon>
        <taxon>Weeksellaceae</taxon>
        <taxon>Frigoriflavimonas</taxon>
    </lineage>
</organism>
<dbReference type="RefSeq" id="WP_173778970.1">
    <property type="nucleotide sequence ID" value="NZ_JABSNO010000008.1"/>
</dbReference>
<dbReference type="NCBIfam" id="TIGR02453">
    <property type="entry name" value="TIGR02453 family protein"/>
    <property type="match status" value="1"/>
</dbReference>
<dbReference type="InterPro" id="IPR012808">
    <property type="entry name" value="CHP02453"/>
</dbReference>
<reference evidence="1" key="1">
    <citation type="submission" date="2020-05" db="EMBL/GenBank/DDBJ databases">
        <title>Genomic Encyclopedia of Type Strains, Phase IV (KMG-V): Genome sequencing to study the core and pangenomes of soil and plant-associated prokaryotes.</title>
        <authorList>
            <person name="Whitman W."/>
        </authorList>
    </citation>
    <scope>NUCLEOTIDE SEQUENCE</scope>
    <source>
        <strain evidence="1">16F</strain>
    </source>
</reference>
<dbReference type="PANTHER" id="PTHR36452:SF1">
    <property type="entry name" value="DUF2461 DOMAIN-CONTAINING PROTEIN"/>
    <property type="match status" value="1"/>
</dbReference>
<proteinExistence type="predicted"/>
<name>A0A8J8G727_9FLAO</name>
<sequence length="222" mass="26026">MSNQIQKQTFQFLKNLKTNNNREWFADNKVDYELAKENITGFINHLIENLAETDPEILKIEGKKAMFRIYRDVRFSLDKTPYKTHFGASLGMGKYNRTSGYYLHLEPGNSFVAGGVYLPEKENLKKIRKSISNNPKEFLEIVNDENFKQTFTELSTEDKLKRIPQGFDKEDKMEDFLKLKSFVVRFPIKDQDFMKAESIEKIAAILNLMKPLNEFIEMSIKE</sequence>
<dbReference type="PANTHER" id="PTHR36452">
    <property type="entry name" value="CHROMOSOME 12, WHOLE GENOME SHOTGUN SEQUENCE"/>
    <property type="match status" value="1"/>
</dbReference>
<keyword evidence="2" id="KW-1185">Reference proteome</keyword>
<dbReference type="Proteomes" id="UP000610746">
    <property type="component" value="Unassembled WGS sequence"/>
</dbReference>
<evidence type="ECO:0000313" key="1">
    <source>
        <dbReference type="EMBL" id="NRS92363.1"/>
    </source>
</evidence>
<dbReference type="AlphaFoldDB" id="A0A8J8G727"/>
<evidence type="ECO:0000313" key="2">
    <source>
        <dbReference type="Proteomes" id="UP000610746"/>
    </source>
</evidence>
<dbReference type="InterPro" id="IPR015996">
    <property type="entry name" value="UCP028451"/>
</dbReference>
<dbReference type="EMBL" id="JABSNO010000008">
    <property type="protein sequence ID" value="NRS92363.1"/>
    <property type="molecule type" value="Genomic_DNA"/>
</dbReference>
<accession>A0A8J8G727</accession>
<protein>
    <submittedName>
        <fullName evidence="1">Uncharacterized protein (TIGR02453 family)</fullName>
    </submittedName>
</protein>